<reference evidence="6 7" key="1">
    <citation type="submission" date="2013-03" db="EMBL/GenBank/DDBJ databases">
        <title>The Genome Sequence of Enterococcus saccharolyticus ATCC_43076 (Illumina only assembly).</title>
        <authorList>
            <consortium name="The Broad Institute Genomics Platform"/>
            <consortium name="The Broad Institute Genome Sequencing Center for Infectious Disease"/>
            <person name="Earl A."/>
            <person name="Russ C."/>
            <person name="Gilmore M."/>
            <person name="Surin D."/>
            <person name="Walker B."/>
            <person name="Young S."/>
            <person name="Zeng Q."/>
            <person name="Gargeya S."/>
            <person name="Fitzgerald M."/>
            <person name="Haas B."/>
            <person name="Abouelleil A."/>
            <person name="Allen A.W."/>
            <person name="Alvarado L."/>
            <person name="Arachchi H.M."/>
            <person name="Berlin A.M."/>
            <person name="Chapman S.B."/>
            <person name="Gainer-Dewar J."/>
            <person name="Goldberg J."/>
            <person name="Griggs A."/>
            <person name="Gujja S."/>
            <person name="Hansen M."/>
            <person name="Howarth C."/>
            <person name="Imamovic A."/>
            <person name="Ireland A."/>
            <person name="Larimer J."/>
            <person name="McCowan C."/>
            <person name="Murphy C."/>
            <person name="Pearson M."/>
            <person name="Poon T.W."/>
            <person name="Priest M."/>
            <person name="Roberts A."/>
            <person name="Saif S."/>
            <person name="Shea T."/>
            <person name="Sisk P."/>
            <person name="Sykes S."/>
            <person name="Wortman J."/>
            <person name="Nusbaum C."/>
            <person name="Birren B."/>
        </authorList>
    </citation>
    <scope>NUCLEOTIDE SEQUENCE [LARGE SCALE GENOMIC DNA]</scope>
    <source>
        <strain evidence="6 7">ATCC 43076</strain>
    </source>
</reference>
<dbReference type="HOGENOM" id="CLU_043140_0_2_9"/>
<dbReference type="PANTHER" id="PTHR33258:SF1">
    <property type="entry name" value="TRANSPOSASE INSL FOR INSERTION SEQUENCE ELEMENT IS186A-RELATED"/>
    <property type="match status" value="1"/>
</dbReference>
<gene>
    <name evidence="6" type="ORF">OMQ_01601</name>
</gene>
<dbReference type="AlphaFoldDB" id="S0NU74"/>
<dbReference type="PATRIC" id="fig|1139996.3.peg.1588"/>
<evidence type="ECO:0000259" key="5">
    <source>
        <dbReference type="Pfam" id="PF01609"/>
    </source>
</evidence>
<dbReference type="InterPro" id="IPR047952">
    <property type="entry name" value="Transpos_IS4"/>
</dbReference>
<dbReference type="NCBIfam" id="NF033592">
    <property type="entry name" value="transpos_IS4_1"/>
    <property type="match status" value="1"/>
</dbReference>
<organism evidence="6 7">
    <name type="scientific">Enterococcus saccharolyticus subsp. saccharolyticus ATCC 43076</name>
    <dbReference type="NCBI Taxonomy" id="1139996"/>
    <lineage>
        <taxon>Bacteria</taxon>
        <taxon>Bacillati</taxon>
        <taxon>Bacillota</taxon>
        <taxon>Bacilli</taxon>
        <taxon>Lactobacillales</taxon>
        <taxon>Enterococcaceae</taxon>
        <taxon>Enterococcus</taxon>
    </lineage>
</organism>
<dbReference type="RefSeq" id="WP_016175394.1">
    <property type="nucleotide sequence ID" value="NZ_KE136389.1"/>
</dbReference>
<comment type="similarity">
    <text evidence="1">Belongs to the transposase 11 family.</text>
</comment>
<keyword evidence="7" id="KW-1185">Reference proteome</keyword>
<accession>S0NU74</accession>
<keyword evidence="2" id="KW-0815">Transposition</keyword>
<dbReference type="STRING" id="41997.RV16_GL000886"/>
<dbReference type="Proteomes" id="UP000014136">
    <property type="component" value="Unassembled WGS sequence"/>
</dbReference>
<dbReference type="eggNOG" id="COG3385">
    <property type="taxonomic scope" value="Bacteria"/>
</dbReference>
<sequence>MDKYKTNSAFNKWFSAINLENLSVYSKQFVASYDSYRKKLSFEAVLKLFLYAINEEKESLRDLSTSLINESLQLETDVATISHSQLSRAFNALEPKVLEEIFQRLLEKVQHQTKPTKRNHLYLIDSSTFSLSLNRHKWATFRQAKSGVKLHSNYCYMDDTTMYPTDFILTNAHEHDLNQLPVLVNQPEATYVFDRGYLDFEKMDQMHWDGYFFVTRIKKNTKVHVIDTLETSPETEILRDELVRLGSKTYLTTNFRLVTVQDKNGRVYQFITNRMDVSSKEISDMYHARWQIELFFKHIKQHITSKTFFSQSEKGVQNQLILTMISALLTFLIKLETKTEKSVFQIKRFFRYLLFQPFECWLEQLILT</sequence>
<keyword evidence="4" id="KW-0233">DNA recombination</keyword>
<proteinExistence type="inferred from homology"/>
<dbReference type="InterPro" id="IPR012337">
    <property type="entry name" value="RNaseH-like_sf"/>
</dbReference>
<dbReference type="InterPro" id="IPR002559">
    <property type="entry name" value="Transposase_11"/>
</dbReference>
<dbReference type="GO" id="GO:0006313">
    <property type="term" value="P:DNA transposition"/>
    <property type="evidence" value="ECO:0007669"/>
    <property type="project" value="InterPro"/>
</dbReference>
<evidence type="ECO:0000313" key="7">
    <source>
        <dbReference type="Proteomes" id="UP000014136"/>
    </source>
</evidence>
<evidence type="ECO:0000256" key="2">
    <source>
        <dbReference type="ARBA" id="ARBA00022578"/>
    </source>
</evidence>
<dbReference type="GO" id="GO:0004803">
    <property type="term" value="F:transposase activity"/>
    <property type="evidence" value="ECO:0007669"/>
    <property type="project" value="InterPro"/>
</dbReference>
<dbReference type="SUPFAM" id="SSF53098">
    <property type="entry name" value="Ribonuclease H-like"/>
    <property type="match status" value="1"/>
</dbReference>
<comment type="caution">
    <text evidence="6">The sequence shown here is derived from an EMBL/GenBank/DDBJ whole genome shotgun (WGS) entry which is preliminary data.</text>
</comment>
<keyword evidence="3" id="KW-0238">DNA-binding</keyword>
<evidence type="ECO:0000313" key="6">
    <source>
        <dbReference type="EMBL" id="EOT29079.1"/>
    </source>
</evidence>
<name>S0NU74_9ENTE</name>
<dbReference type="PANTHER" id="PTHR33258">
    <property type="entry name" value="TRANSPOSASE INSL FOR INSERTION SEQUENCE ELEMENT IS186A-RELATED"/>
    <property type="match status" value="1"/>
</dbReference>
<evidence type="ECO:0000256" key="3">
    <source>
        <dbReference type="ARBA" id="ARBA00023125"/>
    </source>
</evidence>
<evidence type="ECO:0000256" key="1">
    <source>
        <dbReference type="ARBA" id="ARBA00010075"/>
    </source>
</evidence>
<feature type="domain" description="Transposase IS4-like" evidence="5">
    <location>
        <begin position="122"/>
        <end position="328"/>
    </location>
</feature>
<evidence type="ECO:0000256" key="4">
    <source>
        <dbReference type="ARBA" id="ARBA00023172"/>
    </source>
</evidence>
<dbReference type="OrthoDB" id="368860at2"/>
<dbReference type="Pfam" id="PF01609">
    <property type="entry name" value="DDE_Tnp_1"/>
    <property type="match status" value="1"/>
</dbReference>
<protein>
    <recommendedName>
        <fullName evidence="5">Transposase IS4-like domain-containing protein</fullName>
    </recommendedName>
</protein>
<dbReference type="GO" id="GO:0003677">
    <property type="term" value="F:DNA binding"/>
    <property type="evidence" value="ECO:0007669"/>
    <property type="project" value="UniProtKB-KW"/>
</dbReference>
<dbReference type="EMBL" id="AHYT01000005">
    <property type="protein sequence ID" value="EOT29079.1"/>
    <property type="molecule type" value="Genomic_DNA"/>
</dbReference>